<dbReference type="Proteomes" id="UP000265520">
    <property type="component" value="Unassembled WGS sequence"/>
</dbReference>
<proteinExistence type="predicted"/>
<keyword evidence="2" id="KW-1185">Reference proteome</keyword>
<sequence>DYCFAETRGPSDTVVLSSDNTCHNHRGL</sequence>
<dbReference type="EMBL" id="LXQA010246918">
    <property type="protein sequence ID" value="MCI37654.1"/>
    <property type="molecule type" value="Genomic_DNA"/>
</dbReference>
<comment type="caution">
    <text evidence="1">The sequence shown here is derived from an EMBL/GenBank/DDBJ whole genome shotgun (WGS) entry which is preliminary data.</text>
</comment>
<evidence type="ECO:0000313" key="2">
    <source>
        <dbReference type="Proteomes" id="UP000265520"/>
    </source>
</evidence>
<evidence type="ECO:0000313" key="1">
    <source>
        <dbReference type="EMBL" id="MCI37654.1"/>
    </source>
</evidence>
<reference evidence="1 2" key="1">
    <citation type="journal article" date="2018" name="Front. Plant Sci.">
        <title>Red Clover (Trifolium pratense) and Zigzag Clover (T. medium) - A Picture of Genomic Similarities and Differences.</title>
        <authorList>
            <person name="Dluhosova J."/>
            <person name="Istvanek J."/>
            <person name="Nedelnik J."/>
            <person name="Repkova J."/>
        </authorList>
    </citation>
    <scope>NUCLEOTIDE SEQUENCE [LARGE SCALE GENOMIC DNA]</scope>
    <source>
        <strain evidence="2">cv. 10/8</strain>
        <tissue evidence="1">Leaf</tissue>
    </source>
</reference>
<feature type="non-terminal residue" evidence="1">
    <location>
        <position position="1"/>
    </location>
</feature>
<dbReference type="AlphaFoldDB" id="A0A392RNI9"/>
<accession>A0A392RNI9</accession>
<protein>
    <submittedName>
        <fullName evidence="1">Uncharacterized protein</fullName>
    </submittedName>
</protein>
<organism evidence="1 2">
    <name type="scientific">Trifolium medium</name>
    <dbReference type="NCBI Taxonomy" id="97028"/>
    <lineage>
        <taxon>Eukaryota</taxon>
        <taxon>Viridiplantae</taxon>
        <taxon>Streptophyta</taxon>
        <taxon>Embryophyta</taxon>
        <taxon>Tracheophyta</taxon>
        <taxon>Spermatophyta</taxon>
        <taxon>Magnoliopsida</taxon>
        <taxon>eudicotyledons</taxon>
        <taxon>Gunneridae</taxon>
        <taxon>Pentapetalae</taxon>
        <taxon>rosids</taxon>
        <taxon>fabids</taxon>
        <taxon>Fabales</taxon>
        <taxon>Fabaceae</taxon>
        <taxon>Papilionoideae</taxon>
        <taxon>50 kb inversion clade</taxon>
        <taxon>NPAAA clade</taxon>
        <taxon>Hologalegina</taxon>
        <taxon>IRL clade</taxon>
        <taxon>Trifolieae</taxon>
        <taxon>Trifolium</taxon>
    </lineage>
</organism>
<name>A0A392RNI9_9FABA</name>